<sequence length="100" mass="11612">MNITDFKIEPLFGDKNCFVIENINGFRVTVHKASYAHPSGLNGSKIKELWIHPLQSTMALPWYKITPPIYFKNGRWQTIEPYHSSQIETVDMVVDMINKM</sequence>
<dbReference type="AlphaFoldDB" id="A0A7H0YHB6"/>
<dbReference type="RefSeq" id="WP_190299781.1">
    <property type="nucleotide sequence ID" value="NZ_CP061173.1"/>
</dbReference>
<name>A0A7H0YHB6_9BACL</name>
<proteinExistence type="predicted"/>
<dbReference type="Proteomes" id="UP000516384">
    <property type="component" value="Plasmid pPlas1"/>
</dbReference>
<organism evidence="1 2">
    <name type="scientific">Paenibacillus peoriae</name>
    <dbReference type="NCBI Taxonomy" id="59893"/>
    <lineage>
        <taxon>Bacteria</taxon>
        <taxon>Bacillati</taxon>
        <taxon>Bacillota</taxon>
        <taxon>Bacilli</taxon>
        <taxon>Bacillales</taxon>
        <taxon>Paenibacillaceae</taxon>
        <taxon>Paenibacillus</taxon>
    </lineage>
</organism>
<geneLocation type="plasmid" evidence="1 2">
    <name>pPlas1</name>
</geneLocation>
<accession>A0A7H0YHB6</accession>
<gene>
    <name evidence="1" type="ORF">IAQ67_28610</name>
</gene>
<evidence type="ECO:0000313" key="1">
    <source>
        <dbReference type="EMBL" id="QNR70474.1"/>
    </source>
</evidence>
<dbReference type="EMBL" id="CP061173">
    <property type="protein sequence ID" value="QNR70474.1"/>
    <property type="molecule type" value="Genomic_DNA"/>
</dbReference>
<evidence type="ECO:0000313" key="2">
    <source>
        <dbReference type="Proteomes" id="UP000516384"/>
    </source>
</evidence>
<reference evidence="1 2" key="1">
    <citation type="submission" date="2020-09" db="EMBL/GenBank/DDBJ databases">
        <title>Characterization of Paenibacillus peoriae strain ZF390 with broad-spectrum antimicrobial activity as a potential biocontrol agent.</title>
        <authorList>
            <person name="Li L."/>
            <person name="Zhao Y."/>
            <person name="Li B."/>
            <person name="Xie X."/>
        </authorList>
    </citation>
    <scope>NUCLEOTIDE SEQUENCE [LARGE SCALE GENOMIC DNA]</scope>
    <source>
        <strain evidence="1 2">ZF390</strain>
        <plasmid evidence="1 2">pPlas1</plasmid>
    </source>
</reference>
<protein>
    <submittedName>
        <fullName evidence="1">Uncharacterized protein</fullName>
    </submittedName>
</protein>
<keyword evidence="1" id="KW-0614">Plasmid</keyword>